<evidence type="ECO:0000256" key="1">
    <source>
        <dbReference type="SAM" id="MobiDB-lite"/>
    </source>
</evidence>
<keyword evidence="4" id="KW-1185">Reference proteome</keyword>
<dbReference type="GO" id="GO:0003677">
    <property type="term" value="F:DNA binding"/>
    <property type="evidence" value="ECO:0007669"/>
    <property type="project" value="InterPro"/>
</dbReference>
<dbReference type="EMBL" id="JAHXZJ010001121">
    <property type="protein sequence ID" value="KAH0553332.1"/>
    <property type="molecule type" value="Genomic_DNA"/>
</dbReference>
<dbReference type="PROSITE" id="PS51457">
    <property type="entry name" value="BEN"/>
    <property type="match status" value="1"/>
</dbReference>
<feature type="domain" description="BEN" evidence="2">
    <location>
        <begin position="200"/>
        <end position="262"/>
    </location>
</feature>
<gene>
    <name evidence="3" type="ORF">KQX54_001440</name>
</gene>
<reference evidence="3 4" key="1">
    <citation type="journal article" date="2021" name="J. Hered.">
        <title>A chromosome-level genome assembly of the parasitoid wasp, Cotesia glomerata (Hymenoptera: Braconidae).</title>
        <authorList>
            <person name="Pinto B.J."/>
            <person name="Weis J.J."/>
            <person name="Gamble T."/>
            <person name="Ode P.J."/>
            <person name="Paul R."/>
            <person name="Zaspel J.M."/>
        </authorList>
    </citation>
    <scope>NUCLEOTIDE SEQUENCE [LARGE SCALE GENOMIC DNA]</scope>
    <source>
        <strain evidence="3">CgM1</strain>
    </source>
</reference>
<evidence type="ECO:0000313" key="4">
    <source>
        <dbReference type="Proteomes" id="UP000826195"/>
    </source>
</evidence>
<dbReference type="Proteomes" id="UP000826195">
    <property type="component" value="Unassembled WGS sequence"/>
</dbReference>
<proteinExistence type="predicted"/>
<evidence type="ECO:0000259" key="2">
    <source>
        <dbReference type="PROSITE" id="PS51457"/>
    </source>
</evidence>
<organism evidence="3 4">
    <name type="scientific">Cotesia glomerata</name>
    <name type="common">Lepidopteran parasitic wasp</name>
    <name type="synonym">Apanteles glomeratus</name>
    <dbReference type="NCBI Taxonomy" id="32391"/>
    <lineage>
        <taxon>Eukaryota</taxon>
        <taxon>Metazoa</taxon>
        <taxon>Ecdysozoa</taxon>
        <taxon>Arthropoda</taxon>
        <taxon>Hexapoda</taxon>
        <taxon>Insecta</taxon>
        <taxon>Pterygota</taxon>
        <taxon>Neoptera</taxon>
        <taxon>Endopterygota</taxon>
        <taxon>Hymenoptera</taxon>
        <taxon>Apocrita</taxon>
        <taxon>Ichneumonoidea</taxon>
        <taxon>Braconidae</taxon>
        <taxon>Microgastrinae</taxon>
        <taxon>Cotesia</taxon>
    </lineage>
</organism>
<protein>
    <recommendedName>
        <fullName evidence="2">BEN domain-containing protein</fullName>
    </recommendedName>
</protein>
<evidence type="ECO:0000313" key="3">
    <source>
        <dbReference type="EMBL" id="KAH0553332.1"/>
    </source>
</evidence>
<sequence>MQFVLVLWTGRKPVTAGVVPECHVKCIDGTKYKAEFGDRWYVVKILQRSENKSWLESLDVLTDGSLYQPIPSFENLSINSDIHHESNHVLINDQAESTVRVQNKNKDGAIQSDVVQVPLNQNEPVFDQDRSQHRDGIFDDRDSSVENPDFNGIIGENPNSEDHPNVSSNDGSIEDAASGSSEKKNNDGEERHGMVMLGNVSDVWIEEFELKCILDTSSKSSDLVRKLLSHLIGDEVLKTMSLSGGGNWHPIPDKIMKAVQSN</sequence>
<comment type="caution">
    <text evidence="3">The sequence shown here is derived from an EMBL/GenBank/DDBJ whole genome shotgun (WGS) entry which is preliminary data.</text>
</comment>
<name>A0AAV7ILN6_COTGL</name>
<feature type="compositionally biased region" description="Basic and acidic residues" evidence="1">
    <location>
        <begin position="127"/>
        <end position="144"/>
    </location>
</feature>
<dbReference type="InterPro" id="IPR018379">
    <property type="entry name" value="BEN_domain"/>
</dbReference>
<dbReference type="AlphaFoldDB" id="A0AAV7ILN6"/>
<feature type="region of interest" description="Disordered" evidence="1">
    <location>
        <begin position="109"/>
        <end position="192"/>
    </location>
</feature>
<feature type="compositionally biased region" description="Basic and acidic residues" evidence="1">
    <location>
        <begin position="181"/>
        <end position="192"/>
    </location>
</feature>
<accession>A0AAV7ILN6</accession>